<gene>
    <name evidence="2" type="ORF">HRJ34_13125</name>
</gene>
<evidence type="ECO:0000313" key="2">
    <source>
        <dbReference type="EMBL" id="QTH24362.1"/>
    </source>
</evidence>
<dbReference type="Proteomes" id="UP000664914">
    <property type="component" value="Chromosome"/>
</dbReference>
<feature type="domain" description="Tll0287-like" evidence="1">
    <location>
        <begin position="31"/>
        <end position="186"/>
    </location>
</feature>
<dbReference type="InterPro" id="IPR021796">
    <property type="entry name" value="Tll0287-like_dom"/>
</dbReference>
<organism evidence="2 3">
    <name type="scientific">Rhizorhabdus wittichii</name>
    <dbReference type="NCBI Taxonomy" id="160791"/>
    <lineage>
        <taxon>Bacteria</taxon>
        <taxon>Pseudomonadati</taxon>
        <taxon>Pseudomonadota</taxon>
        <taxon>Alphaproteobacteria</taxon>
        <taxon>Sphingomonadales</taxon>
        <taxon>Sphingomonadaceae</taxon>
        <taxon>Rhizorhabdus</taxon>
    </lineage>
</organism>
<evidence type="ECO:0000259" key="1">
    <source>
        <dbReference type="Pfam" id="PF11845"/>
    </source>
</evidence>
<accession>A0A975D7J2</accession>
<protein>
    <submittedName>
        <fullName evidence="2">DUF3365 domain-containing protein</fullName>
    </submittedName>
</protein>
<dbReference type="Pfam" id="PF11845">
    <property type="entry name" value="Tll0287-like"/>
    <property type="match status" value="1"/>
</dbReference>
<dbReference type="EMBL" id="CP059319">
    <property type="protein sequence ID" value="QTH24362.1"/>
    <property type="molecule type" value="Genomic_DNA"/>
</dbReference>
<name>A0A975D7J2_9SPHN</name>
<dbReference type="OMA" id="KVRNPNN"/>
<evidence type="ECO:0000313" key="3">
    <source>
        <dbReference type="Proteomes" id="UP000664914"/>
    </source>
</evidence>
<dbReference type="PROSITE" id="PS51257">
    <property type="entry name" value="PROKAR_LIPOPROTEIN"/>
    <property type="match status" value="1"/>
</dbReference>
<proteinExistence type="predicted"/>
<sequence length="203" mass="21521">MRRVVLPLLSGLALSACAPHELGDDRARMAEEAQARSEILADRFQKELLSALTAAMAAEGPQGAIGVCSSIAPALAAQLSEESGASVRRTALKTRNPAAKADAAEQRVMASWAAAPIDDEGRPKRWTAREGGEYRYMRAIPTMPMCLACHGENIAPEVTAAIRAHYPEDQATGFAPGQLRGAFSIRWEDAALARAIRNGGGGQ</sequence>
<reference evidence="2" key="1">
    <citation type="submission" date="2020-07" db="EMBL/GenBank/DDBJ databases">
        <authorList>
            <person name="Camacho E."/>
        </authorList>
    </citation>
    <scope>NUCLEOTIDE SEQUENCE</scope>
    <source>
        <strain evidence="2">MPO218</strain>
    </source>
</reference>
<dbReference type="AlphaFoldDB" id="A0A975D7J2"/>
<reference evidence="2" key="2">
    <citation type="submission" date="2021-04" db="EMBL/GenBank/DDBJ databases">
        <title>Isolation and genomic analysis of the ibuprofen-degrading bacterium Sphingomonas strain MPO218.</title>
        <authorList>
            <person name="Aulestia M."/>
            <person name="Flores A."/>
            <person name="Mangas E.L."/>
            <person name="Perez-Pulido A.J."/>
            <person name="Santero E."/>
            <person name="Camacho E.M."/>
        </authorList>
    </citation>
    <scope>NUCLEOTIDE SEQUENCE</scope>
    <source>
        <strain evidence="2">MPO218</strain>
    </source>
</reference>